<dbReference type="InterPro" id="IPR013083">
    <property type="entry name" value="Znf_RING/FYVE/PHD"/>
</dbReference>
<keyword evidence="2" id="KW-0175">Coiled coil</keyword>
<evidence type="ECO:0000256" key="2">
    <source>
        <dbReference type="SAM" id="Coils"/>
    </source>
</evidence>
<protein>
    <submittedName>
        <fullName evidence="4">Baculoviral IAP repeat-containing protein</fullName>
    </submittedName>
</protein>
<dbReference type="PANTHER" id="PTHR10044:SF174">
    <property type="entry name" value="DEATH-ASSOCIATED INHIBITOR OF APOPTOSIS 1"/>
    <property type="match status" value="1"/>
</dbReference>
<evidence type="ECO:0000256" key="1">
    <source>
        <dbReference type="PROSITE-ProRule" id="PRU00175"/>
    </source>
</evidence>
<dbReference type="InterPro" id="IPR001841">
    <property type="entry name" value="Znf_RING"/>
</dbReference>
<dbReference type="InterPro" id="IPR050784">
    <property type="entry name" value="IAP"/>
</dbReference>
<dbReference type="SUPFAM" id="SSF57924">
    <property type="entry name" value="Inhibitor of apoptosis (IAP) repeat"/>
    <property type="match status" value="3"/>
</dbReference>
<dbReference type="Pfam" id="PF13920">
    <property type="entry name" value="zf-C3HC4_3"/>
    <property type="match status" value="1"/>
</dbReference>
<accession>A0A9C7CER8</accession>
<dbReference type="SMART" id="SM00184">
    <property type="entry name" value="RING"/>
    <property type="match status" value="1"/>
</dbReference>
<dbReference type="SMART" id="SM00238">
    <property type="entry name" value="BIR"/>
    <property type="match status" value="3"/>
</dbReference>
<dbReference type="Gene3D" id="3.30.40.10">
    <property type="entry name" value="Zinc/RING finger domain, C3HC4 (zinc finger)"/>
    <property type="match status" value="1"/>
</dbReference>
<dbReference type="GO" id="GO:0008270">
    <property type="term" value="F:zinc ion binding"/>
    <property type="evidence" value="ECO:0007669"/>
    <property type="project" value="UniProtKB-KW"/>
</dbReference>
<organism evidence="4">
    <name type="scientific">Penaeus semisulcatus majanivirus</name>
    <dbReference type="NCBI Taxonomy" id="2984274"/>
    <lineage>
        <taxon>Viruses</taxon>
        <taxon>Viruses incertae sedis</taxon>
        <taxon>Naldaviricetes</taxon>
        <taxon>Nimaviridae</taxon>
    </lineage>
</organism>
<dbReference type="Gene3D" id="1.10.1170.10">
    <property type="entry name" value="Inhibitor Of Apoptosis Protein (2mihbC-IAP-1), Chain A"/>
    <property type="match status" value="3"/>
</dbReference>
<dbReference type="InterPro" id="IPR001370">
    <property type="entry name" value="BIR_rpt"/>
</dbReference>
<keyword evidence="1" id="KW-0479">Metal-binding</keyword>
<dbReference type="PROSITE" id="PS50143">
    <property type="entry name" value="BIR_REPEAT_2"/>
    <property type="match status" value="3"/>
</dbReference>
<feature type="domain" description="RING-type" evidence="3">
    <location>
        <begin position="713"/>
        <end position="748"/>
    </location>
</feature>
<proteinExistence type="predicted"/>
<dbReference type="PROSITE" id="PS50089">
    <property type="entry name" value="ZF_RING_2"/>
    <property type="match status" value="1"/>
</dbReference>
<dbReference type="Pfam" id="PF00653">
    <property type="entry name" value="BIR"/>
    <property type="match status" value="2"/>
</dbReference>
<dbReference type="EMBL" id="LC738873">
    <property type="protein sequence ID" value="BDT62307.1"/>
    <property type="molecule type" value="Genomic_DNA"/>
</dbReference>
<dbReference type="PANTHER" id="PTHR10044">
    <property type="entry name" value="INHIBITOR OF APOPTOSIS"/>
    <property type="match status" value="1"/>
</dbReference>
<name>A0A9C7CER8_9VIRU</name>
<dbReference type="CDD" id="cd16510">
    <property type="entry name" value="RING-HC_IAPs"/>
    <property type="match status" value="1"/>
</dbReference>
<keyword evidence="1" id="KW-0863">Zinc-finger</keyword>
<evidence type="ECO:0000313" key="4">
    <source>
        <dbReference type="EMBL" id="BDT62307.1"/>
    </source>
</evidence>
<dbReference type="CDD" id="cd00022">
    <property type="entry name" value="BIR"/>
    <property type="match status" value="1"/>
</dbReference>
<feature type="coiled-coil region" evidence="2">
    <location>
        <begin position="582"/>
        <end position="612"/>
    </location>
</feature>
<reference evidence="4" key="1">
    <citation type="submission" date="2022-10" db="EMBL/GenBank/DDBJ databases">
        <title>Genome sequences of endogenous nimaviruses in decapod crustaceans.</title>
        <authorList>
            <person name="Kawato S."/>
            <person name="Nozaki R."/>
            <person name="Kondo H."/>
            <person name="Hirono I."/>
        </authorList>
    </citation>
    <scope>NUCLEOTIDE SEQUENCE</scope>
    <source>
        <strain evidence="4">Kagawa2020</strain>
    </source>
</reference>
<sequence>MSVHDTVMSQNIPLHIDDQQYRVDFSGMESEYNRRMTFGHESASYVIDPKILAKAGFIRCNLSSKQYIVCVDCHSRIDIDTIMPWDDIVKIHKDKNPLCPLARNLPPLPRSKTFENRFDPATGLPADLRYEIKRLETFIDWPSKVVQAKELAAAGFFYTRDTNRCICFSCHVYVNFSYDKPIVIGDIHLKKSPNCKFARGRSVGNIPIRMSNILDSIANRKRIAVTSATATATATATVDQEDLVMTRYEYAGPLHDYYKTTQSRLESFLDWPHRHRQKIEALVEAGFYHLGISDHVQCFHCGACLRNWEEDDDPWRVHAEYYPECYYVRLKKGREFIDKVRLEASRIPMRRHSSSASQDTTEQDWNTLLGLDYTKHLILVQGFPVVAVRDALCERILQTGMPFSREVDCISAVREKIESYGEKNNNKLLTAERIANYRTVYAVMRFTQMVMGKSYNRSYPTVCIENSVYLYKQSAFNDSGDPNIPMYRHEISFNLPYPDHKYTGYHIESEHRMTLDRLNSYEITSRIGSILDQRQSASLTAIWEYLIRQTTTKRTNTSASNVDRGDITNALDSVGEATAAAAADGEEELEVVEEEEEEELEVEENIVVSELENQSAIGITITPVPTMTPVPTVHAANGRDLTFHTLLYIISNANSRRVVPYQNFNSVTRGEPDIQHRQFNNRGEEAESKLSRSIGIEEGEPNKNINKDERHLCKICMDAEIAVVILPCNHMACCTDCLLTQSKCPICRGSINHVIEPILP</sequence>
<evidence type="ECO:0000259" key="3">
    <source>
        <dbReference type="PROSITE" id="PS50089"/>
    </source>
</evidence>
<keyword evidence="1" id="KW-0862">Zinc</keyword>